<protein>
    <submittedName>
        <fullName evidence="3">Mannosyltransferase</fullName>
    </submittedName>
</protein>
<evidence type="ECO:0000313" key="4">
    <source>
        <dbReference type="Proteomes" id="UP000218287"/>
    </source>
</evidence>
<feature type="domain" description="Glycosyltransferase subfamily 4-like N-terminal" evidence="2">
    <location>
        <begin position="88"/>
        <end position="193"/>
    </location>
</feature>
<dbReference type="Gene3D" id="3.40.50.2000">
    <property type="entry name" value="Glycogen Phosphorylase B"/>
    <property type="match status" value="2"/>
</dbReference>
<dbReference type="Pfam" id="PF13439">
    <property type="entry name" value="Glyco_transf_4"/>
    <property type="match status" value="1"/>
</dbReference>
<dbReference type="EMBL" id="AP018174">
    <property type="protein sequence ID" value="BAY19104.1"/>
    <property type="molecule type" value="Genomic_DNA"/>
</dbReference>
<keyword evidence="3" id="KW-0328">Glycosyltransferase</keyword>
<dbReference type="OrthoDB" id="9787617at2"/>
<name>A0A1Z4GNN5_9CYAN</name>
<sequence length="406" mass="46494">MSVSPRIAIDLTPLLPDGKNGGAKILVLTLLKKIQQLVPNYEFLLLTAPWNHQELAEYETENTQRILLTELVSDSSSKLNIQKIKDLCKRIKFKLARLTYLRNFLASHKVDLLFCPFSAPRFAENGIPVVAIVYDTQHLDYPEFFELREQQLRTNFLKNLLQKSQKVICISEFCRQSLIKHFQASAEQLTVIPVSIQDRWHGLSEELVNQYLSELGLVNRCYAFYPANYWPHKNHRLLLEAYKIFKLKFANFPLDLVFTGDLKQEENQLRQEVKSANLDDCVHFLGFLDEKHLEAVWRGCKCLIFPSLYEGFGIPILEAMYFGKPILCSSAGSLPEVGGDAVLYFNPNNPEDLVNCLLRISYDADLVDELVCKGKERLKLFDGQEMAAKYIDIFKDAASKKISSSS</sequence>
<dbReference type="AlphaFoldDB" id="A0A1Z4GNN5"/>
<proteinExistence type="predicted"/>
<dbReference type="Proteomes" id="UP000218287">
    <property type="component" value="Chromosome"/>
</dbReference>
<dbReference type="InterPro" id="IPR028098">
    <property type="entry name" value="Glyco_trans_4-like_N"/>
</dbReference>
<gene>
    <name evidence="3" type="ORF">NIES21_49630</name>
</gene>
<reference evidence="3 4" key="1">
    <citation type="submission" date="2017-06" db="EMBL/GenBank/DDBJ databases">
        <title>Genome sequencing of cyanobaciteial culture collection at National Institute for Environmental Studies (NIES).</title>
        <authorList>
            <person name="Hirose Y."/>
            <person name="Shimura Y."/>
            <person name="Fujisawa T."/>
            <person name="Nakamura Y."/>
            <person name="Kawachi M."/>
        </authorList>
    </citation>
    <scope>NUCLEOTIDE SEQUENCE [LARGE SCALE GENOMIC DNA]</scope>
    <source>
        <strain evidence="3 4">NIES-21</strain>
    </source>
</reference>
<evidence type="ECO:0000259" key="1">
    <source>
        <dbReference type="Pfam" id="PF00534"/>
    </source>
</evidence>
<dbReference type="GO" id="GO:0016757">
    <property type="term" value="F:glycosyltransferase activity"/>
    <property type="evidence" value="ECO:0007669"/>
    <property type="project" value="UniProtKB-KW"/>
</dbReference>
<feature type="domain" description="Glycosyl transferase family 1" evidence="1">
    <location>
        <begin position="223"/>
        <end position="374"/>
    </location>
</feature>
<keyword evidence="3" id="KW-0808">Transferase</keyword>
<organism evidence="3 4">
    <name type="scientific">Anabaenopsis circularis NIES-21</name>
    <dbReference type="NCBI Taxonomy" id="1085406"/>
    <lineage>
        <taxon>Bacteria</taxon>
        <taxon>Bacillati</taxon>
        <taxon>Cyanobacteriota</taxon>
        <taxon>Cyanophyceae</taxon>
        <taxon>Nostocales</taxon>
        <taxon>Nodulariaceae</taxon>
        <taxon>Anabaenopsis</taxon>
    </lineage>
</organism>
<dbReference type="CDD" id="cd03809">
    <property type="entry name" value="GT4_MtfB-like"/>
    <property type="match status" value="1"/>
</dbReference>
<evidence type="ECO:0000313" key="3">
    <source>
        <dbReference type="EMBL" id="BAY19104.1"/>
    </source>
</evidence>
<dbReference type="PANTHER" id="PTHR46401:SF8">
    <property type="entry name" value="BLL6006 PROTEIN"/>
    <property type="match status" value="1"/>
</dbReference>
<evidence type="ECO:0000259" key="2">
    <source>
        <dbReference type="Pfam" id="PF13439"/>
    </source>
</evidence>
<keyword evidence="4" id="KW-1185">Reference proteome</keyword>
<dbReference type="PANTHER" id="PTHR46401">
    <property type="entry name" value="GLYCOSYLTRANSFERASE WBBK-RELATED"/>
    <property type="match status" value="1"/>
</dbReference>
<accession>A0A1Z4GNN5</accession>
<dbReference type="Pfam" id="PF00534">
    <property type="entry name" value="Glycos_transf_1"/>
    <property type="match status" value="1"/>
</dbReference>
<dbReference type="InterPro" id="IPR001296">
    <property type="entry name" value="Glyco_trans_1"/>
</dbReference>
<dbReference type="SUPFAM" id="SSF53756">
    <property type="entry name" value="UDP-Glycosyltransferase/glycogen phosphorylase"/>
    <property type="match status" value="1"/>
</dbReference>